<proteinExistence type="predicted"/>
<dbReference type="InterPro" id="IPR001343">
    <property type="entry name" value="Hemolysn_Ca-bd"/>
</dbReference>
<sequence>MAEILYTNQRGVNAPLHVFLYPASNKIEEPTKYTLVAPDVVLSSYGNVEGYRFILNGVGFGYDVNDNPISGTIESLEIQDASGNTIATATGINKSLADFYTTLMSSGSEDAIDELFSTSDHYIGTTSIDHLQTSGMGDTLEGMDGDDFLTADESNATLIGGAGDDEFIINAQSTLSDIVVIGGNADGTSVGDEMDTVVIRQSVEFAKIVAIDAVAFLGSDLKATIGTDMLGPNGLSPTLRVGVAPSTATATLVINRTGTGAANLDLSGWTVSTRLTTEVNLLAGDTSQHDQVVGTVSSDIISAGAGNDTIDGSLGNDTLKGGEGDDRLISTSTRNVTGGAVGEVIDGGSGIDLAVIDRMRKTEAFEFDLTSLGPQKLADGTETSGIERVDFVGGSGNDKLTGGALADTLEGYLGADTLNGGGGDDELYGGSGIDSLIGGTGNDTFLIRDAGDTIVEVAGQGTDTVLTTLDFSLAALGAVENLKVEKAEDVTAISLTGNALANTLVGNAGKNTLKGSSGNDRLEGLLGDDLIYGGTGKDILAGGAGKDLFVFESRPNKKTNVDTILDFSAKDDTIRLENAIFKGLKKTGTVSKSAFVLGTKAKDANDRILYNKKTGDVFYDADGTGRSAAVKILKIAEKVALTHKDFFVI</sequence>
<keyword evidence="4" id="KW-1185">Reference proteome</keyword>
<dbReference type="InterPro" id="IPR050557">
    <property type="entry name" value="RTX_toxin/Mannuronan_C5-epim"/>
</dbReference>
<dbReference type="PRINTS" id="PR00313">
    <property type="entry name" value="CABNDNGRPT"/>
</dbReference>
<comment type="caution">
    <text evidence="3">The sequence shown here is derived from an EMBL/GenBank/DDBJ whole genome shotgun (WGS) entry which is preliminary data.</text>
</comment>
<dbReference type="PANTHER" id="PTHR38340:SF1">
    <property type="entry name" value="S-LAYER PROTEIN"/>
    <property type="match status" value="1"/>
</dbReference>
<dbReference type="Pfam" id="PF00353">
    <property type="entry name" value="HemolysinCabind"/>
    <property type="match status" value="5"/>
</dbReference>
<name>A0ABS0Y676_9HYPH</name>
<evidence type="ECO:0000313" key="3">
    <source>
        <dbReference type="EMBL" id="MBJ6127793.1"/>
    </source>
</evidence>
<evidence type="ECO:0000313" key="4">
    <source>
        <dbReference type="Proteomes" id="UP000620670"/>
    </source>
</evidence>
<dbReference type="Gene3D" id="2.150.10.10">
    <property type="entry name" value="Serralysin-like metalloprotease, C-terminal"/>
    <property type="match status" value="3"/>
</dbReference>
<accession>A0ABS0Y676</accession>
<comment type="subcellular location">
    <subcellularLocation>
        <location evidence="1">Secreted</location>
    </subcellularLocation>
</comment>
<dbReference type="RefSeq" id="WP_199051010.1">
    <property type="nucleotide sequence ID" value="NZ_JAELXT010000031.1"/>
</dbReference>
<organism evidence="3 4">
    <name type="scientific">Microvirga splendida</name>
    <dbReference type="NCBI Taxonomy" id="2795727"/>
    <lineage>
        <taxon>Bacteria</taxon>
        <taxon>Pseudomonadati</taxon>
        <taxon>Pseudomonadota</taxon>
        <taxon>Alphaproteobacteria</taxon>
        <taxon>Hyphomicrobiales</taxon>
        <taxon>Methylobacteriaceae</taxon>
        <taxon>Microvirga</taxon>
    </lineage>
</organism>
<dbReference type="SUPFAM" id="SSF51120">
    <property type="entry name" value="beta-Roll"/>
    <property type="match status" value="4"/>
</dbReference>
<dbReference type="EMBL" id="JAELXT010000031">
    <property type="protein sequence ID" value="MBJ6127793.1"/>
    <property type="molecule type" value="Genomic_DNA"/>
</dbReference>
<dbReference type="InterPro" id="IPR018511">
    <property type="entry name" value="Hemolysin-typ_Ca-bd_CS"/>
</dbReference>
<dbReference type="InterPro" id="IPR011049">
    <property type="entry name" value="Serralysin-like_metalloprot_C"/>
</dbReference>
<gene>
    <name evidence="3" type="ORF">JAO75_20535</name>
</gene>
<evidence type="ECO:0000256" key="1">
    <source>
        <dbReference type="ARBA" id="ARBA00004613"/>
    </source>
</evidence>
<evidence type="ECO:0000256" key="2">
    <source>
        <dbReference type="ARBA" id="ARBA00022525"/>
    </source>
</evidence>
<dbReference type="PROSITE" id="PS00330">
    <property type="entry name" value="HEMOLYSIN_CALCIUM"/>
    <property type="match status" value="5"/>
</dbReference>
<dbReference type="PANTHER" id="PTHR38340">
    <property type="entry name" value="S-LAYER PROTEIN"/>
    <property type="match status" value="1"/>
</dbReference>
<reference evidence="4" key="1">
    <citation type="submission" date="2020-12" db="EMBL/GenBank/DDBJ databases">
        <title>Hymenobacter sp.</title>
        <authorList>
            <person name="Kim M.K."/>
        </authorList>
    </citation>
    <scope>NUCLEOTIDE SEQUENCE [LARGE SCALE GENOMIC DNA]</scope>
    <source>
        <strain evidence="4">BT325</strain>
    </source>
</reference>
<keyword evidence="2" id="KW-0964">Secreted</keyword>
<dbReference type="Proteomes" id="UP000620670">
    <property type="component" value="Unassembled WGS sequence"/>
</dbReference>
<protein>
    <submittedName>
        <fullName evidence="3">Calcium-binding protein</fullName>
    </submittedName>
</protein>